<dbReference type="FunCoup" id="A0A3Q3S4W1">
    <property type="interactions" value="423"/>
</dbReference>
<evidence type="ECO:0000259" key="6">
    <source>
        <dbReference type="Pfam" id="PF25267"/>
    </source>
</evidence>
<evidence type="ECO:0000313" key="7">
    <source>
        <dbReference type="Ensembl" id="ENSMAMP00000017420.1"/>
    </source>
</evidence>
<evidence type="ECO:0000256" key="1">
    <source>
        <dbReference type="ARBA" id="ARBA00005724"/>
    </source>
</evidence>
<reference evidence="7" key="1">
    <citation type="submission" date="2025-08" db="UniProtKB">
        <authorList>
            <consortium name="Ensembl"/>
        </authorList>
    </citation>
    <scope>IDENTIFICATION</scope>
</reference>
<keyword evidence="8" id="KW-1185">Reference proteome</keyword>
<organism evidence="7 8">
    <name type="scientific">Mastacembelus armatus</name>
    <name type="common">zig-zag eel</name>
    <dbReference type="NCBI Taxonomy" id="205130"/>
    <lineage>
        <taxon>Eukaryota</taxon>
        <taxon>Metazoa</taxon>
        <taxon>Chordata</taxon>
        <taxon>Craniata</taxon>
        <taxon>Vertebrata</taxon>
        <taxon>Euteleostomi</taxon>
        <taxon>Actinopterygii</taxon>
        <taxon>Neopterygii</taxon>
        <taxon>Teleostei</taxon>
        <taxon>Neoteleostei</taxon>
        <taxon>Acanthomorphata</taxon>
        <taxon>Anabantaria</taxon>
        <taxon>Synbranchiformes</taxon>
        <taxon>Mastacembelidae</taxon>
        <taxon>Mastacembelus</taxon>
    </lineage>
</organism>
<evidence type="ECO:0000259" key="3">
    <source>
        <dbReference type="Pfam" id="PF10304"/>
    </source>
</evidence>
<dbReference type="InterPro" id="IPR057407">
    <property type="entry name" value="HEAT_TANGO6"/>
</dbReference>
<proteinExistence type="inferred from homology"/>
<dbReference type="AlphaFoldDB" id="A0A3Q3S4W1"/>
<accession>A0A3Q3S4W1</accession>
<dbReference type="Pfam" id="PF25267">
    <property type="entry name" value="TANGO6_N"/>
    <property type="match status" value="1"/>
</dbReference>
<dbReference type="Pfam" id="PF23565">
    <property type="entry name" value="ARM_TANGO6"/>
    <property type="match status" value="1"/>
</dbReference>
<dbReference type="InterPro" id="IPR039600">
    <property type="entry name" value="TANGO6/Rtp1"/>
</dbReference>
<dbReference type="PANTHER" id="PTHR20959">
    <property type="entry name" value="TRANSPORT AND GOLGI ORGANIZATION PROTEIN 6 FAMILY MEMBER"/>
    <property type="match status" value="1"/>
</dbReference>
<feature type="domain" description="RNA polymerase II assembly factor Rtp1 C-terminal" evidence="4">
    <location>
        <begin position="832"/>
        <end position="948"/>
    </location>
</feature>
<name>A0A3Q3S4W1_9TELE</name>
<dbReference type="STRING" id="205130.ENSMAMP00000017420"/>
<dbReference type="Proteomes" id="UP000261640">
    <property type="component" value="Unplaced"/>
</dbReference>
<dbReference type="InterPro" id="IPR011989">
    <property type="entry name" value="ARM-like"/>
</dbReference>
<evidence type="ECO:0000256" key="2">
    <source>
        <dbReference type="SAM" id="MobiDB-lite"/>
    </source>
</evidence>
<dbReference type="InParanoid" id="A0A3Q3S4W1"/>
<dbReference type="InterPro" id="IPR019451">
    <property type="entry name" value="Rtp1_C1"/>
</dbReference>
<dbReference type="GeneID" id="113133349"/>
<dbReference type="InterPro" id="IPR019414">
    <property type="entry name" value="Rtp1_C2"/>
</dbReference>
<evidence type="ECO:0000259" key="5">
    <source>
        <dbReference type="Pfam" id="PF23565"/>
    </source>
</evidence>
<sequence length="1092" mass="120584">MTSAILSAINLLTKPLGEKSVRDAQCSQQEAFLAVLKANRDLLLLQLQRDSSFEEVKRLREEVMVTISWYSSETEDVTWGFVQECLLLLLTLARHLSVELERFKQTPAFSAAEQGTPEVAPPLPPDVLSVSHQKSLEAALQFVVSLGLCPYLAPGVGVPLGHRSAFGAMVETLIQGGEVAAVSHRLLTTTKVLLQFAEQSSLATLVFTRHLGCVIAALCQLGYRPHRAGSSGTEEEKELSAQERQTCKEALKNLFGKVYQPIIIKELLILQGGPKQSGTVGSSSGSGRRATLGSAPAWLRRLCGQLLSERLMQPNGVQAVVRAILEGGTGSESDWKKCEGVTKILLACPQQSPSADSYYRQVCPQILDLLHFEDKISAQQFQRVATRVTLLMAQEKPTFAQQYLLTPLLAPLHCCTVASNGSHTQTTVEEMELTRCVEDVYKIWVVGNSPSALLLQALEEVLPVIFTLFCFTKQNVSHLRAPCQEILLWYLNNTETSLALSTLRQLSGLQGQKNELAADSHFTPGSNGGARCSFRDSCSDEDDALYEKLSGEQWRLDCLMQLLVELKDSDLPGDFFLDLLQEMTSWAAAADEEENDVELDVSAMTLLEVEQQLLGRTERQGQRLALLQVLAVMVESLQHSLLLRKTTQVVDFMVSLLQRASMCLDQATVPSRGNPIESQTLSMGMSLVATLLSGPQLTAEDYSSMSRLIPSLEILSQKHSEVVIQELASNLRTVIATHGACWPENLTAASAQHPRNPEMKTKNKNAPFRKKQKIQTKENDSHTGPHPSPLDSNSPNKTHIRHSASSRGSAAGTTLEEGGRTSDPCTSNKPFSDWLLEACDPDIPTRAFALRVLTQKMQNRNMEALQDQEKVFMLFLENLEHEDSFIYLSAIRGLAALADSYPERILTRLLKDFQHGPSLSTSSKEHSLETRLKMGEVLMRASRAMGELAPHLGRPLVGIFLQGTRDSDQSIRASSLSNLGELCQKMDYALGPLAQELSCCLTALIKTEKEAEVRRAAVHVIALLLRGLCDKTTQVLSNVLLELYRALKWVVHSDVDDVAVLHAQLALEELDDVMRRFIFPEQKLEKKIVVLP</sequence>
<reference evidence="7" key="2">
    <citation type="submission" date="2025-09" db="UniProtKB">
        <authorList>
            <consortium name="Ensembl"/>
        </authorList>
    </citation>
    <scope>IDENTIFICATION</scope>
</reference>
<dbReference type="RefSeq" id="XP_026167898.1">
    <property type="nucleotide sequence ID" value="XM_026312113.1"/>
</dbReference>
<feature type="domain" description="RNA polymerase II assembly factor Rtp1 C-terminal" evidence="3">
    <location>
        <begin position="1040"/>
        <end position="1072"/>
    </location>
</feature>
<dbReference type="InterPro" id="IPR016024">
    <property type="entry name" value="ARM-type_fold"/>
</dbReference>
<feature type="region of interest" description="Disordered" evidence="2">
    <location>
        <begin position="748"/>
        <end position="826"/>
    </location>
</feature>
<protein>
    <submittedName>
        <fullName evidence="7">Transport and golgi organization 6 homolog (Drosophila)</fullName>
    </submittedName>
</protein>
<feature type="domain" description="TANGO6 HEAT repeat" evidence="5">
    <location>
        <begin position="311"/>
        <end position="569"/>
    </location>
</feature>
<dbReference type="Ensembl" id="ENSMAMT00000017886.2">
    <property type="protein sequence ID" value="ENSMAMP00000017420.1"/>
    <property type="gene ID" value="ENSMAMG00000011798.2"/>
</dbReference>
<comment type="similarity">
    <text evidence="1">Belongs to the Tango6 family.</text>
</comment>
<dbReference type="GO" id="GO:0009306">
    <property type="term" value="P:protein secretion"/>
    <property type="evidence" value="ECO:0007669"/>
    <property type="project" value="TreeGrafter"/>
</dbReference>
<dbReference type="OrthoDB" id="39591at2759"/>
<dbReference type="Pfam" id="PF10363">
    <property type="entry name" value="RTP1_C1"/>
    <property type="match status" value="1"/>
</dbReference>
<dbReference type="PANTHER" id="PTHR20959:SF1">
    <property type="entry name" value="TRANSPORT AND GOLGI ORGANIZATION PROTEIN 6 HOMOLOG"/>
    <property type="match status" value="1"/>
</dbReference>
<dbReference type="SUPFAM" id="SSF48371">
    <property type="entry name" value="ARM repeat"/>
    <property type="match status" value="1"/>
</dbReference>
<dbReference type="Pfam" id="PF10304">
    <property type="entry name" value="RTP1_C2"/>
    <property type="match status" value="1"/>
</dbReference>
<dbReference type="GeneTree" id="ENSGT00390000010938"/>
<dbReference type="InterPro" id="IPR057347">
    <property type="entry name" value="TANGO6_N"/>
</dbReference>
<evidence type="ECO:0000259" key="4">
    <source>
        <dbReference type="Pfam" id="PF10363"/>
    </source>
</evidence>
<evidence type="ECO:0000313" key="8">
    <source>
        <dbReference type="Proteomes" id="UP000261640"/>
    </source>
</evidence>
<dbReference type="Gene3D" id="1.25.10.10">
    <property type="entry name" value="Leucine-rich Repeat Variant"/>
    <property type="match status" value="1"/>
</dbReference>
<feature type="domain" description="TANGO6 N-terminal" evidence="6">
    <location>
        <begin position="3"/>
        <end position="310"/>
    </location>
</feature>